<comment type="catalytic activity">
    <reaction evidence="1 4">
        <text>3-hydroxy-2-methylpropanoyl-CoA + H2O = 3-hydroxy-2-methylpropanoate + CoA + H(+)</text>
        <dbReference type="Rhea" id="RHEA:20888"/>
        <dbReference type="ChEBI" id="CHEBI:11805"/>
        <dbReference type="ChEBI" id="CHEBI:15377"/>
        <dbReference type="ChEBI" id="CHEBI:15378"/>
        <dbReference type="ChEBI" id="CHEBI:57287"/>
        <dbReference type="ChEBI" id="CHEBI:57340"/>
        <dbReference type="EC" id="3.1.2.4"/>
    </reaction>
</comment>
<reference evidence="6" key="1">
    <citation type="journal article" date="2022" name="Cell">
        <title>Repeat-based holocentromeres influence genome architecture and karyotype evolution.</title>
        <authorList>
            <person name="Hofstatter P.G."/>
            <person name="Thangavel G."/>
            <person name="Lux T."/>
            <person name="Neumann P."/>
            <person name="Vondrak T."/>
            <person name="Novak P."/>
            <person name="Zhang M."/>
            <person name="Costa L."/>
            <person name="Castellani M."/>
            <person name="Scott A."/>
            <person name="Toegelov H."/>
            <person name="Fuchs J."/>
            <person name="Mata-Sucre Y."/>
            <person name="Dias Y."/>
            <person name="Vanzela A.L.L."/>
            <person name="Huettel B."/>
            <person name="Almeida C.C.S."/>
            <person name="Simkova H."/>
            <person name="Souza G."/>
            <person name="Pedrosa-Harand A."/>
            <person name="Macas J."/>
            <person name="Mayer K.F.X."/>
            <person name="Houben A."/>
            <person name="Marques A."/>
        </authorList>
    </citation>
    <scope>NUCLEOTIDE SEQUENCE</scope>
    <source>
        <strain evidence="6">RhyBre1mFocal</strain>
    </source>
</reference>
<evidence type="ECO:0000259" key="5">
    <source>
        <dbReference type="Pfam" id="PF16113"/>
    </source>
</evidence>
<dbReference type="InterPro" id="IPR045004">
    <property type="entry name" value="ECH_dom"/>
</dbReference>
<dbReference type="Gene3D" id="3.90.226.10">
    <property type="entry name" value="2-enoyl-CoA Hydratase, Chain A, domain 1"/>
    <property type="match status" value="2"/>
</dbReference>
<dbReference type="PANTHER" id="PTHR43176">
    <property type="entry name" value="3-HYDROXYISOBUTYRYL-COA HYDROLASE-RELATED"/>
    <property type="match status" value="1"/>
</dbReference>
<evidence type="ECO:0000256" key="2">
    <source>
        <dbReference type="ARBA" id="ARBA00011915"/>
    </source>
</evidence>
<name>A0A9Q0CZ66_9POAL</name>
<accession>A0A9Q0CZ66</accession>
<dbReference type="GO" id="GO:0006574">
    <property type="term" value="P:L-valine catabolic process"/>
    <property type="evidence" value="ECO:0007669"/>
    <property type="project" value="UniProtKB-UniRule"/>
</dbReference>
<dbReference type="PANTHER" id="PTHR43176:SF3">
    <property type="entry name" value="3-HYDROXYISOBUTYRYL-COA HYDROLASE, MITOCHONDRIAL"/>
    <property type="match status" value="1"/>
</dbReference>
<comment type="similarity">
    <text evidence="4">Belongs to the enoyl-CoA hydratase/isomerase family.</text>
</comment>
<dbReference type="OrthoDB" id="16820at2759"/>
<dbReference type="InterPro" id="IPR029045">
    <property type="entry name" value="ClpP/crotonase-like_dom_sf"/>
</dbReference>
<evidence type="ECO:0000256" key="1">
    <source>
        <dbReference type="ARBA" id="ARBA00001709"/>
    </source>
</evidence>
<dbReference type="InterPro" id="IPR032259">
    <property type="entry name" value="HIBYL-CoA-H"/>
</dbReference>
<dbReference type="Proteomes" id="UP001151287">
    <property type="component" value="Unassembled WGS sequence"/>
</dbReference>
<feature type="domain" description="Enoyl-CoA hydratase/isomerase" evidence="5">
    <location>
        <begin position="50"/>
        <end position="175"/>
    </location>
</feature>
<evidence type="ECO:0000256" key="4">
    <source>
        <dbReference type="RuleBase" id="RU369070"/>
    </source>
</evidence>
<keyword evidence="7" id="KW-1185">Reference proteome</keyword>
<dbReference type="EC" id="3.1.2.4" evidence="2 4"/>
<dbReference type="Pfam" id="PF16113">
    <property type="entry name" value="ECH_2"/>
    <property type="match status" value="1"/>
</dbReference>
<protein>
    <recommendedName>
        <fullName evidence="2 4">3-hydroxyisobutyryl-CoA hydrolase</fullName>
        <shortName evidence="4">HIB-CoA hydrolase</shortName>
        <shortName evidence="4">HIBYL-CoA-H</shortName>
        <ecNumber evidence="2 4">3.1.2.4</ecNumber>
    </recommendedName>
    <alternativeName>
        <fullName evidence="4">3-hydroxyisobutyryl-coenzyme A hydrolase</fullName>
    </alternativeName>
</protein>
<gene>
    <name evidence="6" type="ORF">LUZ63_002665</name>
</gene>
<dbReference type="AlphaFoldDB" id="A0A9Q0CZ66"/>
<keyword evidence="3 4" id="KW-0378">Hydrolase</keyword>
<proteinExistence type="inferred from homology"/>
<dbReference type="GO" id="GO:0003860">
    <property type="term" value="F:3-hydroxyisobutyryl-CoA hydrolase activity"/>
    <property type="evidence" value="ECO:0007669"/>
    <property type="project" value="UniProtKB-UniRule"/>
</dbReference>
<comment type="pathway">
    <text evidence="4">Amino-acid degradation; L-valine degradation.</text>
</comment>
<evidence type="ECO:0000313" key="6">
    <source>
        <dbReference type="EMBL" id="KAJ1702886.1"/>
    </source>
</evidence>
<organism evidence="6 7">
    <name type="scientific">Rhynchospora breviuscula</name>
    <dbReference type="NCBI Taxonomy" id="2022672"/>
    <lineage>
        <taxon>Eukaryota</taxon>
        <taxon>Viridiplantae</taxon>
        <taxon>Streptophyta</taxon>
        <taxon>Embryophyta</taxon>
        <taxon>Tracheophyta</taxon>
        <taxon>Spermatophyta</taxon>
        <taxon>Magnoliopsida</taxon>
        <taxon>Liliopsida</taxon>
        <taxon>Poales</taxon>
        <taxon>Cyperaceae</taxon>
        <taxon>Cyperoideae</taxon>
        <taxon>Rhynchosporeae</taxon>
        <taxon>Rhynchospora</taxon>
    </lineage>
</organism>
<comment type="function">
    <text evidence="4">Hydrolyzes 3-hydroxyisobutyryl-CoA (HIBYL-CoA), a saline catabolite. Has high activity toward isobutyryl-CoA. Could be an isobutyryl-CoA dehydrogenase that functions in valine catabolism.</text>
</comment>
<evidence type="ECO:0000313" key="7">
    <source>
        <dbReference type="Proteomes" id="UP001151287"/>
    </source>
</evidence>
<sequence>MGYLMVTQLIEELSALEKRPNFKILVVKGNGRAFSAGGDNVGIWWCMTEGEYLGLTATRLDAPEMVACGLATHFVSSKNLKKLEESLNKIDTSDPSIIDMVINQHSENPPLREGCSLLNFYRSDIIDKCFSKGSVEEIIASLEQEFSFDPKEWIASAIKAMKTASPTNLKIFLKSWDPPTLAQVTDEMVNKCFRDIEDKDWPHLNLPSTKKSIPMTLLPARL</sequence>
<dbReference type="EMBL" id="JAMQYH010000001">
    <property type="protein sequence ID" value="KAJ1702886.1"/>
    <property type="molecule type" value="Genomic_DNA"/>
</dbReference>
<evidence type="ECO:0000256" key="3">
    <source>
        <dbReference type="ARBA" id="ARBA00022801"/>
    </source>
</evidence>
<dbReference type="SUPFAM" id="SSF52096">
    <property type="entry name" value="ClpP/crotonase"/>
    <property type="match status" value="1"/>
</dbReference>
<comment type="caution">
    <text evidence="6">The sequence shown here is derived from an EMBL/GenBank/DDBJ whole genome shotgun (WGS) entry which is preliminary data.</text>
</comment>